<sequence>MLNASSSQPLSNRFHSHIIPRTPRNFQPTLAAIPTSLPPASPSPSHARPALNQAVRQSPIQKPRISPIITSQHLQPMARSRGRRDGFSPLPFPATQVFQRRDHWPIRVTREDPNAASENQDAVARVFRMVYRNSREVIMYANDRNIPATASEEMVANFSWY</sequence>
<evidence type="ECO:0000256" key="1">
    <source>
        <dbReference type="SAM" id="MobiDB-lite"/>
    </source>
</evidence>
<keyword evidence="3" id="KW-1185">Reference proteome</keyword>
<dbReference type="AlphaFoldDB" id="A0A9Q3JVQ1"/>
<organism evidence="2 3">
    <name type="scientific">Austropuccinia psidii MF-1</name>
    <dbReference type="NCBI Taxonomy" id="1389203"/>
    <lineage>
        <taxon>Eukaryota</taxon>
        <taxon>Fungi</taxon>
        <taxon>Dikarya</taxon>
        <taxon>Basidiomycota</taxon>
        <taxon>Pucciniomycotina</taxon>
        <taxon>Pucciniomycetes</taxon>
        <taxon>Pucciniales</taxon>
        <taxon>Sphaerophragmiaceae</taxon>
        <taxon>Austropuccinia</taxon>
    </lineage>
</organism>
<comment type="caution">
    <text evidence="2">The sequence shown here is derived from an EMBL/GenBank/DDBJ whole genome shotgun (WGS) entry which is preliminary data.</text>
</comment>
<evidence type="ECO:0000313" key="2">
    <source>
        <dbReference type="EMBL" id="MBW0569502.1"/>
    </source>
</evidence>
<feature type="compositionally biased region" description="Polar residues" evidence="1">
    <location>
        <begin position="1"/>
        <end position="13"/>
    </location>
</feature>
<gene>
    <name evidence="2" type="ORF">O181_109217</name>
</gene>
<evidence type="ECO:0000313" key="3">
    <source>
        <dbReference type="Proteomes" id="UP000765509"/>
    </source>
</evidence>
<reference evidence="2" key="1">
    <citation type="submission" date="2021-03" db="EMBL/GenBank/DDBJ databases">
        <title>Draft genome sequence of rust myrtle Austropuccinia psidii MF-1, a brazilian biotype.</title>
        <authorList>
            <person name="Quecine M.C."/>
            <person name="Pachon D.M.R."/>
            <person name="Bonatelli M.L."/>
            <person name="Correr F.H."/>
            <person name="Franceschini L.M."/>
            <person name="Leite T.F."/>
            <person name="Margarido G.R.A."/>
            <person name="Almeida C.A."/>
            <person name="Ferrarezi J.A."/>
            <person name="Labate C.A."/>
        </authorList>
    </citation>
    <scope>NUCLEOTIDE SEQUENCE</scope>
    <source>
        <strain evidence="2">MF-1</strain>
    </source>
</reference>
<dbReference type="EMBL" id="AVOT02084497">
    <property type="protein sequence ID" value="MBW0569502.1"/>
    <property type="molecule type" value="Genomic_DNA"/>
</dbReference>
<dbReference type="Proteomes" id="UP000765509">
    <property type="component" value="Unassembled WGS sequence"/>
</dbReference>
<proteinExistence type="predicted"/>
<name>A0A9Q3JVQ1_9BASI</name>
<accession>A0A9Q3JVQ1</accession>
<feature type="region of interest" description="Disordered" evidence="1">
    <location>
        <begin position="57"/>
        <end position="90"/>
    </location>
</feature>
<protein>
    <submittedName>
        <fullName evidence="2">Uncharacterized protein</fullName>
    </submittedName>
</protein>
<feature type="region of interest" description="Disordered" evidence="1">
    <location>
        <begin position="1"/>
        <end position="21"/>
    </location>
</feature>